<gene>
    <name evidence="6" type="ORF">POCULU_LOCUS4359</name>
</gene>
<feature type="binding site" evidence="4">
    <location>
        <position position="181"/>
    </location>
    <ligand>
        <name>substrate</name>
    </ligand>
</feature>
<keyword evidence="5" id="KW-0812">Transmembrane</keyword>
<keyword evidence="7" id="KW-1185">Reference proteome</keyword>
<feature type="active site" description="Proton acceptor" evidence="3">
    <location>
        <position position="132"/>
    </location>
</feature>
<dbReference type="EMBL" id="CAJVPJ010000559">
    <property type="protein sequence ID" value="CAG8537316.1"/>
    <property type="molecule type" value="Genomic_DNA"/>
</dbReference>
<name>A0A9N9ALP7_9GLOM</name>
<evidence type="ECO:0000256" key="3">
    <source>
        <dbReference type="PIRSR" id="PIRSR617939-1"/>
    </source>
</evidence>
<evidence type="ECO:0000256" key="4">
    <source>
        <dbReference type="PIRSR" id="PIRSR617939-2"/>
    </source>
</evidence>
<dbReference type="GO" id="GO:0003839">
    <property type="term" value="F:gamma-glutamylcyclotransferase activity"/>
    <property type="evidence" value="ECO:0007669"/>
    <property type="project" value="UniProtKB-EC"/>
</dbReference>
<proteinExistence type="predicted"/>
<dbReference type="PANTHER" id="PTHR12935">
    <property type="entry name" value="GAMMA-GLUTAMYLCYCLOTRANSFERASE"/>
    <property type="match status" value="1"/>
</dbReference>
<dbReference type="InterPro" id="IPR017939">
    <property type="entry name" value="G-Glutamylcylcotransferase"/>
</dbReference>
<organism evidence="6 7">
    <name type="scientific">Paraglomus occultum</name>
    <dbReference type="NCBI Taxonomy" id="144539"/>
    <lineage>
        <taxon>Eukaryota</taxon>
        <taxon>Fungi</taxon>
        <taxon>Fungi incertae sedis</taxon>
        <taxon>Mucoromycota</taxon>
        <taxon>Glomeromycotina</taxon>
        <taxon>Glomeromycetes</taxon>
        <taxon>Paraglomerales</taxon>
        <taxon>Paraglomeraceae</taxon>
        <taxon>Paraglomus</taxon>
    </lineage>
</organism>
<keyword evidence="2" id="KW-0456">Lyase</keyword>
<evidence type="ECO:0000313" key="6">
    <source>
        <dbReference type="EMBL" id="CAG8537316.1"/>
    </source>
</evidence>
<dbReference type="Gene3D" id="3.10.490.10">
    <property type="entry name" value="Gamma-glutamyl cyclotransferase-like"/>
    <property type="match status" value="1"/>
</dbReference>
<evidence type="ECO:0000256" key="1">
    <source>
        <dbReference type="ARBA" id="ARBA00012346"/>
    </source>
</evidence>
<evidence type="ECO:0000256" key="5">
    <source>
        <dbReference type="SAM" id="Phobius"/>
    </source>
</evidence>
<dbReference type="AlphaFoldDB" id="A0A9N9ALP7"/>
<dbReference type="OrthoDB" id="2017317at2759"/>
<feature type="binding site" evidence="4">
    <location>
        <begin position="22"/>
        <end position="27"/>
    </location>
    <ligand>
        <name>substrate</name>
    </ligand>
</feature>
<dbReference type="EC" id="4.3.2.9" evidence="1"/>
<sequence length="290" mass="33668">MVKDVHTVASVNEAIDDNHLWYLAYGSNMNKKVFQGVRKIVPLQYKVVTVPEYWLSLDMMGSPYVEPCFASIVRKARQNITEEYAREIHLRCKAGTPFKWNPANPEESLPPTLHGVAYLITKDQFKRILMTEGGWGYDDFPTGYSVVDVECRTYDAEKILAKTLIAKPASVKIGCQASERYLNLMREGAKEFGFEPTYQNYLFSLQPYQPDTVRRKFARVLYLISFLPIYALFLIMKQTTKHNRRIPRPLAWFWVYFAKSSHFAHDHFFKPIFGSGENMGFDQLYDSSHK</sequence>
<dbReference type="PANTHER" id="PTHR12935:SF0">
    <property type="entry name" value="GAMMA-GLUTAMYLCYCLOTRANSFERASE"/>
    <property type="match status" value="1"/>
</dbReference>
<accession>A0A9N9ALP7</accession>
<keyword evidence="5" id="KW-0472">Membrane</keyword>
<protein>
    <recommendedName>
        <fullName evidence="1">gamma-glutamylcyclotransferase</fullName>
        <ecNumber evidence="1">4.3.2.9</ecNumber>
    </recommendedName>
</protein>
<evidence type="ECO:0000313" key="7">
    <source>
        <dbReference type="Proteomes" id="UP000789572"/>
    </source>
</evidence>
<feature type="transmembrane region" description="Helical" evidence="5">
    <location>
        <begin position="217"/>
        <end position="236"/>
    </location>
</feature>
<dbReference type="Proteomes" id="UP000789572">
    <property type="component" value="Unassembled WGS sequence"/>
</dbReference>
<evidence type="ECO:0000256" key="2">
    <source>
        <dbReference type="ARBA" id="ARBA00023239"/>
    </source>
</evidence>
<reference evidence="6" key="1">
    <citation type="submission" date="2021-06" db="EMBL/GenBank/DDBJ databases">
        <authorList>
            <person name="Kallberg Y."/>
            <person name="Tangrot J."/>
            <person name="Rosling A."/>
        </authorList>
    </citation>
    <scope>NUCLEOTIDE SEQUENCE</scope>
    <source>
        <strain evidence="6">IA702</strain>
    </source>
</reference>
<comment type="caution">
    <text evidence="6">The sequence shown here is derived from an EMBL/GenBank/DDBJ whole genome shotgun (WGS) entry which is preliminary data.</text>
</comment>
<keyword evidence="5" id="KW-1133">Transmembrane helix</keyword>